<comment type="similarity">
    <text evidence="1">Belongs to the remorin family.</text>
</comment>
<feature type="coiled-coil region" evidence="2">
    <location>
        <begin position="439"/>
        <end position="481"/>
    </location>
</feature>
<feature type="region of interest" description="Disordered" evidence="3">
    <location>
        <begin position="1"/>
        <end position="63"/>
    </location>
</feature>
<evidence type="ECO:0000256" key="2">
    <source>
        <dbReference type="SAM" id="Coils"/>
    </source>
</evidence>
<feature type="compositionally biased region" description="Basic and acidic residues" evidence="3">
    <location>
        <begin position="46"/>
        <end position="55"/>
    </location>
</feature>
<name>A0AAP0HUF2_9MAGN</name>
<dbReference type="InterPro" id="IPR005516">
    <property type="entry name" value="Remorin_C"/>
</dbReference>
<dbReference type="PANTHER" id="PTHR31471">
    <property type="entry name" value="OS02G0116800 PROTEIN"/>
    <property type="match status" value="1"/>
</dbReference>
<dbReference type="Proteomes" id="UP001417504">
    <property type="component" value="Unassembled WGS sequence"/>
</dbReference>
<keyword evidence="6" id="KW-1185">Reference proteome</keyword>
<dbReference type="EMBL" id="JBBNAE010000009">
    <property type="protein sequence ID" value="KAK9096946.1"/>
    <property type="molecule type" value="Genomic_DNA"/>
</dbReference>
<dbReference type="AlphaFoldDB" id="A0AAP0HUF2"/>
<evidence type="ECO:0000256" key="1">
    <source>
        <dbReference type="ARBA" id="ARBA00005711"/>
    </source>
</evidence>
<evidence type="ECO:0000313" key="5">
    <source>
        <dbReference type="EMBL" id="KAK9096946.1"/>
    </source>
</evidence>
<protein>
    <recommendedName>
        <fullName evidence="4">Remorin C-terminal domain-containing protein</fullName>
    </recommendedName>
</protein>
<evidence type="ECO:0000313" key="6">
    <source>
        <dbReference type="Proteomes" id="UP001417504"/>
    </source>
</evidence>
<feature type="domain" description="Remorin C-terminal" evidence="4">
    <location>
        <begin position="408"/>
        <end position="506"/>
    </location>
</feature>
<accession>A0AAP0HUF2</accession>
<feature type="region of interest" description="Disordered" evidence="3">
    <location>
        <begin position="299"/>
        <end position="352"/>
    </location>
</feature>
<keyword evidence="2" id="KW-0175">Coiled coil</keyword>
<evidence type="ECO:0000259" key="4">
    <source>
        <dbReference type="Pfam" id="PF03763"/>
    </source>
</evidence>
<feature type="compositionally biased region" description="Basic and acidic residues" evidence="3">
    <location>
        <begin position="302"/>
        <end position="312"/>
    </location>
</feature>
<comment type="caution">
    <text evidence="5">The sequence shown here is derived from an EMBL/GenBank/DDBJ whole genome shotgun (WGS) entry which is preliminary data.</text>
</comment>
<dbReference type="Pfam" id="PF03763">
    <property type="entry name" value="Remorin_C"/>
    <property type="match status" value="1"/>
</dbReference>
<reference evidence="5 6" key="1">
    <citation type="submission" date="2024-01" db="EMBL/GenBank/DDBJ databases">
        <title>Genome assemblies of Stephania.</title>
        <authorList>
            <person name="Yang L."/>
        </authorList>
    </citation>
    <scope>NUCLEOTIDE SEQUENCE [LARGE SCALE GENOMIC DNA]</scope>
    <source>
        <strain evidence="5">QJT</strain>
        <tissue evidence="5">Leaf</tissue>
    </source>
</reference>
<sequence>MQHLANEQKYPKDRSTAQKKSHTARRVEKTNGTSGGRTGRLRKTSKIGEKEDRESIVGPQNPAEVSFSEALRDCQERRLKSEALQVVSKFERRRRLGSLDLSSAGLAAAAAAIDSSPQFREMRSGVESQRMGACLSPGTPNYWHNSGGMPKGWCSERVPLPANGVWRNVGVAVLPFYNGRTLPSKWEDAERWICSPVGGDGVNRSSVQLPHRRPKAKSGPLGPPGMALCATYSPAAPTFGERRGVGNITANSPFSAGVLAVNDFPDMRDAGNTDCAESHSVYSEACRLRSASIHGWSTDRINSQDEKPDGGDAKTASLTVSRRDMATQMSPDGSTHSSPKRKASSTSFSPPLLPMVEAQTSLAKLEIRDVQVDSQVTLTRWSKKHGPLVSQRGSTNVESMREESAQIQDSAWNVGETATSTSSYKREDAKITAWENLQKAKAEASVRRLEMKLEKKRAASMDKITKKVKLAQRRAQDMRSSVSARQADQVARTSSEVAYFHRRRKMGFLSGCFACHLF</sequence>
<evidence type="ECO:0000256" key="3">
    <source>
        <dbReference type="SAM" id="MobiDB-lite"/>
    </source>
</evidence>
<organism evidence="5 6">
    <name type="scientific">Stephania japonica</name>
    <dbReference type="NCBI Taxonomy" id="461633"/>
    <lineage>
        <taxon>Eukaryota</taxon>
        <taxon>Viridiplantae</taxon>
        <taxon>Streptophyta</taxon>
        <taxon>Embryophyta</taxon>
        <taxon>Tracheophyta</taxon>
        <taxon>Spermatophyta</taxon>
        <taxon>Magnoliopsida</taxon>
        <taxon>Ranunculales</taxon>
        <taxon>Menispermaceae</taxon>
        <taxon>Menispermoideae</taxon>
        <taxon>Cissampelideae</taxon>
        <taxon>Stephania</taxon>
    </lineage>
</organism>
<proteinExistence type="inferred from homology"/>
<feature type="compositionally biased region" description="Polar residues" evidence="3">
    <location>
        <begin position="327"/>
        <end position="337"/>
    </location>
</feature>
<gene>
    <name evidence="5" type="ORF">Sjap_022443</name>
</gene>
<dbReference type="PANTHER" id="PTHR31471:SF13">
    <property type="entry name" value="REMORIN FAMILY PROTEIN"/>
    <property type="match status" value="1"/>
</dbReference>